<evidence type="ECO:0000256" key="2">
    <source>
        <dbReference type="ARBA" id="ARBA00022723"/>
    </source>
</evidence>
<dbReference type="GO" id="GO:0008081">
    <property type="term" value="F:phosphoric diester hydrolase activity"/>
    <property type="evidence" value="ECO:0007669"/>
    <property type="project" value="TreeGrafter"/>
</dbReference>
<dbReference type="PANTHER" id="PTHR21445">
    <property type="entry name" value="ENDONUCLEASE IV ENDODEOXYRIBONUCLEASE IV"/>
    <property type="match status" value="1"/>
</dbReference>
<dbReference type="GO" id="GO:0008833">
    <property type="term" value="F:deoxyribonuclease IV (phage-T4-induced) activity"/>
    <property type="evidence" value="ECO:0007669"/>
    <property type="project" value="UniProtKB-UniRule"/>
</dbReference>
<dbReference type="EMBL" id="DMZY01000164">
    <property type="protein sequence ID" value="HAV92617.1"/>
    <property type="molecule type" value="Genomic_DNA"/>
</dbReference>
<dbReference type="InterPro" id="IPR013022">
    <property type="entry name" value="Xyl_isomerase-like_TIM-brl"/>
</dbReference>
<dbReference type="GO" id="GO:0003906">
    <property type="term" value="F:DNA-(apurinic or apyrimidinic site) endonuclease activity"/>
    <property type="evidence" value="ECO:0007669"/>
    <property type="project" value="TreeGrafter"/>
</dbReference>
<evidence type="ECO:0000313" key="9">
    <source>
        <dbReference type="EMBL" id="HAV92617.1"/>
    </source>
</evidence>
<dbReference type="GO" id="GO:0008270">
    <property type="term" value="F:zinc ion binding"/>
    <property type="evidence" value="ECO:0007669"/>
    <property type="project" value="UniProtKB-UniRule"/>
</dbReference>
<evidence type="ECO:0000256" key="3">
    <source>
        <dbReference type="ARBA" id="ARBA00022763"/>
    </source>
</evidence>
<feature type="binding site" evidence="7">
    <location>
        <position position="213"/>
    </location>
    <ligand>
        <name>Zn(2+)</name>
        <dbReference type="ChEBI" id="CHEBI:29105"/>
        <label>2</label>
    </ligand>
</feature>
<keyword evidence="4 7" id="KW-0378">Hydrolase</keyword>
<accession>A0A350HAQ1</accession>
<dbReference type="Gene3D" id="3.20.20.150">
    <property type="entry name" value="Divalent-metal-dependent TIM barrel enzymes"/>
    <property type="match status" value="1"/>
</dbReference>
<feature type="binding site" evidence="7">
    <location>
        <position position="179"/>
    </location>
    <ligand>
        <name>Zn(2+)</name>
        <dbReference type="ChEBI" id="CHEBI:29105"/>
        <label>3</label>
    </ligand>
</feature>
<dbReference type="InterPro" id="IPR001719">
    <property type="entry name" value="AP_endonuc_2"/>
</dbReference>
<evidence type="ECO:0000256" key="7">
    <source>
        <dbReference type="HAMAP-Rule" id="MF_00152"/>
    </source>
</evidence>
<dbReference type="EC" id="3.1.21.2" evidence="7"/>
<evidence type="ECO:0000256" key="4">
    <source>
        <dbReference type="ARBA" id="ARBA00022801"/>
    </source>
</evidence>
<dbReference type="Pfam" id="PF01261">
    <property type="entry name" value="AP_endonuc_2"/>
    <property type="match status" value="1"/>
</dbReference>
<dbReference type="SUPFAM" id="SSF51658">
    <property type="entry name" value="Xylose isomerase-like"/>
    <property type="match status" value="1"/>
</dbReference>
<evidence type="ECO:0000256" key="5">
    <source>
        <dbReference type="ARBA" id="ARBA00022833"/>
    </source>
</evidence>
<dbReference type="InterPro" id="IPR018246">
    <property type="entry name" value="AP_endonuc_F2_Zn_BS"/>
</dbReference>
<name>A0A350HAQ1_UNCW3</name>
<dbReference type="InterPro" id="IPR036237">
    <property type="entry name" value="Xyl_isomerase-like_sf"/>
</dbReference>
<evidence type="ECO:0000259" key="8">
    <source>
        <dbReference type="Pfam" id="PF01261"/>
    </source>
</evidence>
<dbReference type="Proteomes" id="UP000264062">
    <property type="component" value="Unassembled WGS sequence"/>
</dbReference>
<feature type="binding site" evidence="7">
    <location>
        <position position="142"/>
    </location>
    <ligand>
        <name>Zn(2+)</name>
        <dbReference type="ChEBI" id="CHEBI:29105"/>
        <label>2</label>
    </ligand>
</feature>
<organism evidence="9 10">
    <name type="scientific">candidate division WOR-3 bacterium</name>
    <dbReference type="NCBI Taxonomy" id="2052148"/>
    <lineage>
        <taxon>Bacteria</taxon>
        <taxon>Bacteria division WOR-3</taxon>
    </lineage>
</organism>
<keyword evidence="7" id="KW-0540">Nuclease</keyword>
<gene>
    <name evidence="7" type="primary">nfo</name>
    <name evidence="9" type="ORF">DCW38_05490</name>
</gene>
<comment type="catalytic activity">
    <reaction evidence="7">
        <text>Endonucleolytic cleavage to 5'-phosphooligonucleotide end-products.</text>
        <dbReference type="EC" id="3.1.21.2"/>
    </reaction>
</comment>
<dbReference type="SMART" id="SM00518">
    <property type="entry name" value="AP2Ec"/>
    <property type="match status" value="1"/>
</dbReference>
<protein>
    <recommendedName>
        <fullName evidence="7">Probable endonuclease 4</fullName>
        <ecNumber evidence="7">3.1.21.2</ecNumber>
    </recommendedName>
    <alternativeName>
        <fullName evidence="7">Endodeoxyribonuclease IV</fullName>
    </alternativeName>
    <alternativeName>
        <fullName evidence="7">Endonuclease IV</fullName>
    </alternativeName>
</protein>
<feature type="binding site" evidence="7">
    <location>
        <position position="226"/>
    </location>
    <ligand>
        <name>Zn(2+)</name>
        <dbReference type="ChEBI" id="CHEBI:29105"/>
        <label>3</label>
    </ligand>
</feature>
<feature type="binding site" evidence="7">
    <location>
        <position position="142"/>
    </location>
    <ligand>
        <name>Zn(2+)</name>
        <dbReference type="ChEBI" id="CHEBI:29105"/>
        <label>1</label>
    </ligand>
</feature>
<sequence>MPIFGAHLSISSGYDELFASADRIDCEAVQIFAKNQRQWESAPLAVSSTAVFKNSRKESNVKYMNVHSSYLLNLVTMNDEIYNKSISSLIDDMKRASILGIEDTVVHPGSHLGAGDTLGILRISEAINFIFSKEKQGNILLETTAGQGTSIGWKFDHLRDIISKVKQKDRIFVCYDTCHTFAAGYDIRTKSDYEKTMNEFDKIVGFSKLKLFHINDSKNEFNTRKDRHEFLGRGYIGIDAFGYLVNDSRFENTPMILEVPGEAEDFKKEIQNLKRLMKKK</sequence>
<feature type="domain" description="Xylose isomerase-like TIM barrel" evidence="8">
    <location>
        <begin position="19"/>
        <end position="275"/>
    </location>
</feature>
<keyword evidence="7" id="KW-0255">Endonuclease</keyword>
<keyword evidence="3 7" id="KW-0227">DNA damage</keyword>
<keyword evidence="2 7" id="KW-0479">Metal-binding</keyword>
<comment type="function">
    <text evidence="7">Endonuclease IV plays a role in DNA repair. It cleaves phosphodiester bonds at apurinic or apyrimidinic (AP) sites, generating a 3'-hydroxyl group and a 5'-terminal sugar phosphate.</text>
</comment>
<dbReference type="HAMAP" id="MF_00152">
    <property type="entry name" value="Nfo"/>
    <property type="match status" value="1"/>
</dbReference>
<comment type="cofactor">
    <cofactor evidence="7">
        <name>Zn(2+)</name>
        <dbReference type="ChEBI" id="CHEBI:29105"/>
    </cofactor>
    <text evidence="7">Binds 3 Zn(2+) ions.</text>
</comment>
<dbReference type="CDD" id="cd00019">
    <property type="entry name" value="AP2Ec"/>
    <property type="match status" value="1"/>
</dbReference>
<dbReference type="PROSITE" id="PS51432">
    <property type="entry name" value="AP_NUCLEASE_F2_4"/>
    <property type="match status" value="1"/>
</dbReference>
<dbReference type="PANTHER" id="PTHR21445:SF0">
    <property type="entry name" value="APURINIC-APYRIMIDINIC ENDONUCLEASE"/>
    <property type="match status" value="1"/>
</dbReference>
<dbReference type="GO" id="GO:0006284">
    <property type="term" value="P:base-excision repair"/>
    <property type="evidence" value="ECO:0007669"/>
    <property type="project" value="TreeGrafter"/>
</dbReference>
<dbReference type="GO" id="GO:0003677">
    <property type="term" value="F:DNA binding"/>
    <property type="evidence" value="ECO:0007669"/>
    <property type="project" value="InterPro"/>
</dbReference>
<dbReference type="AlphaFoldDB" id="A0A350HAQ1"/>
<comment type="similarity">
    <text evidence="1 7">Belongs to the AP endonuclease 2 family.</text>
</comment>
<evidence type="ECO:0000313" key="10">
    <source>
        <dbReference type="Proteomes" id="UP000264062"/>
    </source>
</evidence>
<keyword evidence="5 7" id="KW-0862">Zinc</keyword>
<evidence type="ECO:0000256" key="1">
    <source>
        <dbReference type="ARBA" id="ARBA00005340"/>
    </source>
</evidence>
<keyword evidence="6 7" id="KW-0234">DNA repair</keyword>
<reference evidence="9 10" key="1">
    <citation type="journal article" date="2018" name="Nat. Biotechnol.">
        <title>A standardized bacterial taxonomy based on genome phylogeny substantially revises the tree of life.</title>
        <authorList>
            <person name="Parks D.H."/>
            <person name="Chuvochina M."/>
            <person name="Waite D.W."/>
            <person name="Rinke C."/>
            <person name="Skarshewski A."/>
            <person name="Chaumeil P.A."/>
            <person name="Hugenholtz P."/>
        </authorList>
    </citation>
    <scope>NUCLEOTIDE SEQUENCE [LARGE SCALE GENOMIC DNA]</scope>
    <source>
        <strain evidence="9">UBA9956</strain>
    </source>
</reference>
<feature type="binding site" evidence="7">
    <location>
        <position position="107"/>
    </location>
    <ligand>
        <name>Zn(2+)</name>
        <dbReference type="ChEBI" id="CHEBI:29105"/>
        <label>1</label>
    </ligand>
</feature>
<dbReference type="FunFam" id="3.20.20.150:FF:000001">
    <property type="entry name" value="Probable endonuclease 4"/>
    <property type="match status" value="1"/>
</dbReference>
<dbReference type="PROSITE" id="PS00731">
    <property type="entry name" value="AP_NUCLEASE_F2_3"/>
    <property type="match status" value="1"/>
</dbReference>
<feature type="binding site" evidence="7">
    <location>
        <position position="176"/>
    </location>
    <ligand>
        <name>Zn(2+)</name>
        <dbReference type="ChEBI" id="CHEBI:29105"/>
        <label>2</label>
    </ligand>
</feature>
<feature type="binding site" evidence="7">
    <location>
        <position position="228"/>
    </location>
    <ligand>
        <name>Zn(2+)</name>
        <dbReference type="ChEBI" id="CHEBI:29105"/>
        <label>3</label>
    </ligand>
</feature>
<comment type="caution">
    <text evidence="9">The sequence shown here is derived from an EMBL/GenBank/DDBJ whole genome shotgun (WGS) entry which is preliminary data.</text>
</comment>
<evidence type="ECO:0000256" key="6">
    <source>
        <dbReference type="ARBA" id="ARBA00023204"/>
    </source>
</evidence>
<feature type="binding site" evidence="7">
    <location>
        <position position="67"/>
    </location>
    <ligand>
        <name>Zn(2+)</name>
        <dbReference type="ChEBI" id="CHEBI:29105"/>
        <label>1</label>
    </ligand>
</feature>
<dbReference type="NCBIfam" id="TIGR00587">
    <property type="entry name" value="nfo"/>
    <property type="match status" value="1"/>
</dbReference>
<feature type="binding site" evidence="7">
    <location>
        <position position="258"/>
    </location>
    <ligand>
        <name>Zn(2+)</name>
        <dbReference type="ChEBI" id="CHEBI:29105"/>
        <label>2</label>
    </ligand>
</feature>
<proteinExistence type="inferred from homology"/>